<dbReference type="GO" id="GO:0034116">
    <property type="term" value="P:positive regulation of heterotypic cell-cell adhesion"/>
    <property type="evidence" value="ECO:0007669"/>
    <property type="project" value="TreeGrafter"/>
</dbReference>
<dbReference type="CTD" id="2243"/>
<evidence type="ECO:0000259" key="13">
    <source>
        <dbReference type="PROSITE" id="PS51406"/>
    </source>
</evidence>
<dbReference type="GO" id="GO:0072377">
    <property type="term" value="P:blood coagulation, common pathway"/>
    <property type="evidence" value="ECO:0007669"/>
    <property type="project" value="TreeGrafter"/>
</dbReference>
<proteinExistence type="predicted"/>
<evidence type="ECO:0000256" key="5">
    <source>
        <dbReference type="ARBA" id="ARBA00023054"/>
    </source>
</evidence>
<evidence type="ECO:0000256" key="6">
    <source>
        <dbReference type="ARBA" id="ARBA00023084"/>
    </source>
</evidence>
<comment type="subunit">
    <text evidence="9">Heterohexamer; disulfide linked. Contains 2 sets of 3 non-identical chains (alpha, beta and gamma). The 2 heterotrimers are in head to head conformation with the N-termini in a small central domain.</text>
</comment>
<evidence type="ECO:0000256" key="11">
    <source>
        <dbReference type="SAM" id="MobiDB-lite"/>
    </source>
</evidence>
<protein>
    <submittedName>
        <fullName evidence="14">Fibrinogen alpha chain</fullName>
    </submittedName>
</protein>
<dbReference type="GO" id="GO:0042730">
    <property type="term" value="P:fibrinolysis"/>
    <property type="evidence" value="ECO:0007669"/>
    <property type="project" value="TreeGrafter"/>
</dbReference>
<organism evidence="14 15">
    <name type="scientific">Fundulus heteroclitus</name>
    <name type="common">Killifish</name>
    <name type="synonym">Mummichog</name>
    <dbReference type="NCBI Taxonomy" id="8078"/>
    <lineage>
        <taxon>Eukaryota</taxon>
        <taxon>Metazoa</taxon>
        <taxon>Chordata</taxon>
        <taxon>Craniata</taxon>
        <taxon>Vertebrata</taxon>
        <taxon>Euteleostomi</taxon>
        <taxon>Actinopterygii</taxon>
        <taxon>Neopterygii</taxon>
        <taxon>Teleostei</taxon>
        <taxon>Neoteleostei</taxon>
        <taxon>Acanthomorphata</taxon>
        <taxon>Ovalentaria</taxon>
        <taxon>Atherinomorphae</taxon>
        <taxon>Cyprinodontiformes</taxon>
        <taxon>Fundulidae</taxon>
        <taxon>Fundulus</taxon>
    </lineage>
</organism>
<dbReference type="InterPro" id="IPR014716">
    <property type="entry name" value="Fibrinogen_a/b/g_C_1"/>
</dbReference>
<feature type="compositionally biased region" description="Polar residues" evidence="11">
    <location>
        <begin position="318"/>
        <end position="330"/>
    </location>
</feature>
<evidence type="ECO:0000256" key="8">
    <source>
        <dbReference type="ARBA" id="ARBA00023180"/>
    </source>
</evidence>
<dbReference type="STRING" id="8078.ENSFHEP00000011850"/>
<dbReference type="GO" id="GO:0005201">
    <property type="term" value="F:extracellular matrix structural constituent"/>
    <property type="evidence" value="ECO:0007669"/>
    <property type="project" value="TreeGrafter"/>
</dbReference>
<evidence type="ECO:0000256" key="10">
    <source>
        <dbReference type="SAM" id="Coils"/>
    </source>
</evidence>
<evidence type="ECO:0000256" key="3">
    <source>
        <dbReference type="ARBA" id="ARBA00022696"/>
    </source>
</evidence>
<dbReference type="PANTHER" id="PTHR47221:SF6">
    <property type="entry name" value="FIBRINOGEN ALPHA CHAIN"/>
    <property type="match status" value="1"/>
</dbReference>
<feature type="signal peptide" evidence="12">
    <location>
        <begin position="1"/>
        <end position="18"/>
    </location>
</feature>
<feature type="compositionally biased region" description="Gly residues" evidence="11">
    <location>
        <begin position="302"/>
        <end position="313"/>
    </location>
</feature>
<dbReference type="GeneID" id="105917584"/>
<evidence type="ECO:0000256" key="9">
    <source>
        <dbReference type="ARBA" id="ARBA00025974"/>
    </source>
</evidence>
<feature type="region of interest" description="Disordered" evidence="11">
    <location>
        <begin position="259"/>
        <end position="330"/>
    </location>
</feature>
<keyword evidence="7" id="KW-1015">Disulfide bond</keyword>
<dbReference type="GO" id="GO:0005102">
    <property type="term" value="F:signaling receptor binding"/>
    <property type="evidence" value="ECO:0007669"/>
    <property type="project" value="InterPro"/>
</dbReference>
<dbReference type="Pfam" id="PF08702">
    <property type="entry name" value="Fib_alpha"/>
    <property type="match status" value="1"/>
</dbReference>
<dbReference type="OrthoDB" id="9945370at2759"/>
<evidence type="ECO:0000256" key="4">
    <source>
        <dbReference type="ARBA" id="ARBA00022729"/>
    </source>
</evidence>
<evidence type="ECO:0000256" key="1">
    <source>
        <dbReference type="ARBA" id="ARBA00004613"/>
    </source>
</evidence>
<evidence type="ECO:0000256" key="7">
    <source>
        <dbReference type="ARBA" id="ARBA00023157"/>
    </source>
</evidence>
<dbReference type="AlphaFoldDB" id="A0A3Q2TA04"/>
<dbReference type="GeneTree" id="ENSGT00940000157467"/>
<dbReference type="PROSITE" id="PS00514">
    <property type="entry name" value="FIBRINOGEN_C_1"/>
    <property type="match status" value="1"/>
</dbReference>
<dbReference type="GO" id="GO:0030674">
    <property type="term" value="F:protein-macromolecule adaptor activity"/>
    <property type="evidence" value="ECO:0007669"/>
    <property type="project" value="TreeGrafter"/>
</dbReference>
<evidence type="ECO:0000256" key="12">
    <source>
        <dbReference type="SAM" id="SignalP"/>
    </source>
</evidence>
<dbReference type="GO" id="GO:0030194">
    <property type="term" value="P:positive regulation of blood coagulation"/>
    <property type="evidence" value="ECO:0007669"/>
    <property type="project" value="Ensembl"/>
</dbReference>
<dbReference type="InterPro" id="IPR037579">
    <property type="entry name" value="FIB_ANG-like"/>
</dbReference>
<keyword evidence="15" id="KW-1185">Reference proteome</keyword>
<accession>A0A3Q2TA04</accession>
<dbReference type="InterPro" id="IPR002181">
    <property type="entry name" value="Fibrinogen_a/b/g_C_dom"/>
</dbReference>
<sequence>MKRLGLLLCLVSAAIAQATVLDPRGPRPVEHATKADKCATQREWPFCTDDDWNYKCPSGCRIQGLMDKNDHQLLRKIEKIRSLLDQHRARHRSIDTVSKQTYDILREKLTLDTGSDNMYYNLAQNLRQRITEMKVRIDRQQKTLAALKSRVKDQVAEIQKLEVDIDIKLRACKGSCSGYTEYQVDRDSYVTLDKQINQLDSNAAQNIESVGTLYVMKSRPLQNVVVDSRFKSKDVAAQQREDMFAQVNTVQFILEEEGSSSSPATISKVPGTSHSSSSSSSSSSATSSSASSSKSITELSGRGDGNFPGGFGGMEMVSQPSTSHVTTKTVSCTKTIRRTIVHTKDGPVERVEEVGGGPECQGVGGFTKGELSSLFPSFTSTSSSSSSFHSGGAKGSLLADTKSGMDPFGEDFGAFMTDNAEDDIPDIHARSVKSTVVERQQEFVGKDCVDAYQKHLNGETNGLFKIKPAASTAAVEVYCHQEGIMGGWLLVQQRESGSVSFNRTWGEYRDGFGSVDAQGRGEFWLGNQNLHLLTNQAETMLKVELEDWEGGIGTAEYTVRVGTEEEGFPLHVSGYTGDAGDALESHNGMKFSTMDKDNDGWGESCAEAYGSGWWYNSCQSANLNGNYYKGSYDPQTNTPYKTANGVVWATFKPATYSLKTARIFIRPAAF</sequence>
<dbReference type="SUPFAM" id="SSF56496">
    <property type="entry name" value="Fibrinogen C-terminal domain-like"/>
    <property type="match status" value="1"/>
</dbReference>
<dbReference type="Gene3D" id="1.20.5.50">
    <property type="match status" value="1"/>
</dbReference>
<keyword evidence="3" id="KW-0356">Hemostasis</keyword>
<dbReference type="GO" id="GO:0051258">
    <property type="term" value="P:protein polymerization"/>
    <property type="evidence" value="ECO:0007669"/>
    <property type="project" value="InterPro"/>
</dbReference>
<name>A0A3Q2TA04_FUNHE</name>
<reference evidence="14" key="1">
    <citation type="submission" date="2025-08" db="UniProtKB">
        <authorList>
            <consortium name="Ensembl"/>
        </authorList>
    </citation>
    <scope>IDENTIFICATION</scope>
</reference>
<dbReference type="Gene3D" id="3.90.215.10">
    <property type="entry name" value="Gamma Fibrinogen, chain A, domain 1"/>
    <property type="match status" value="1"/>
</dbReference>
<dbReference type="InterPro" id="IPR012290">
    <property type="entry name" value="Fibrinogen_a/b/g_coil_dom"/>
</dbReference>
<dbReference type="Ensembl" id="ENSFHET00000031758.1">
    <property type="protein sequence ID" value="ENSFHEP00000011850.1"/>
    <property type="gene ID" value="ENSFHEG00000013325.1"/>
</dbReference>
<dbReference type="InterPro" id="IPR036056">
    <property type="entry name" value="Fibrinogen-like_C"/>
</dbReference>
<feature type="compositionally biased region" description="Low complexity" evidence="11">
    <location>
        <begin position="272"/>
        <end position="295"/>
    </location>
</feature>
<keyword evidence="8" id="KW-0325">Glycoprotein</keyword>
<keyword evidence="6" id="KW-0094">Blood coagulation</keyword>
<keyword evidence="4 12" id="KW-0732">Signal</keyword>
<evidence type="ECO:0000313" key="14">
    <source>
        <dbReference type="Ensembl" id="ENSFHEP00000011850.1"/>
    </source>
</evidence>
<dbReference type="PROSITE" id="PS51406">
    <property type="entry name" value="FIBRINOGEN_C_2"/>
    <property type="match status" value="1"/>
</dbReference>
<feature type="coiled-coil region" evidence="10">
    <location>
        <begin position="123"/>
        <end position="164"/>
    </location>
</feature>
<reference evidence="14" key="2">
    <citation type="submission" date="2025-09" db="UniProtKB">
        <authorList>
            <consortium name="Ensembl"/>
        </authorList>
    </citation>
    <scope>IDENTIFICATION</scope>
</reference>
<dbReference type="SMART" id="SM00186">
    <property type="entry name" value="FBG"/>
    <property type="match status" value="1"/>
</dbReference>
<dbReference type="Proteomes" id="UP000265000">
    <property type="component" value="Unplaced"/>
</dbReference>
<keyword evidence="5 10" id="KW-0175">Coiled coil</keyword>
<dbReference type="GO" id="GO:0070527">
    <property type="term" value="P:platelet aggregation"/>
    <property type="evidence" value="ECO:0007669"/>
    <property type="project" value="Ensembl"/>
</dbReference>
<keyword evidence="2" id="KW-0964">Secreted</keyword>
<dbReference type="GO" id="GO:0005577">
    <property type="term" value="C:fibrinogen complex"/>
    <property type="evidence" value="ECO:0007669"/>
    <property type="project" value="InterPro"/>
</dbReference>
<comment type="subcellular location">
    <subcellularLocation>
        <location evidence="1">Secreted</location>
    </subcellularLocation>
</comment>
<dbReference type="SMART" id="SM01212">
    <property type="entry name" value="Fib_alpha"/>
    <property type="match status" value="1"/>
</dbReference>
<dbReference type="PANTHER" id="PTHR47221">
    <property type="entry name" value="FIBRINOGEN ALPHA CHAIN"/>
    <property type="match status" value="1"/>
</dbReference>
<evidence type="ECO:0000256" key="2">
    <source>
        <dbReference type="ARBA" id="ARBA00022525"/>
    </source>
</evidence>
<dbReference type="Pfam" id="PF00147">
    <property type="entry name" value="Fibrinogen_C"/>
    <property type="match status" value="1"/>
</dbReference>
<dbReference type="CDD" id="cd00087">
    <property type="entry name" value="FReD"/>
    <property type="match status" value="1"/>
</dbReference>
<evidence type="ECO:0000313" key="15">
    <source>
        <dbReference type="Proteomes" id="UP000265000"/>
    </source>
</evidence>
<dbReference type="InterPro" id="IPR020837">
    <property type="entry name" value="Fibrinogen_CS"/>
</dbReference>
<feature type="chain" id="PRO_5018603806" evidence="12">
    <location>
        <begin position="19"/>
        <end position="670"/>
    </location>
</feature>
<feature type="domain" description="Fibrinogen C-terminal" evidence="13">
    <location>
        <begin position="439"/>
        <end position="669"/>
    </location>
</feature>
<dbReference type="SUPFAM" id="SSF58010">
    <property type="entry name" value="Fibrinogen coiled-coil and central regions"/>
    <property type="match status" value="1"/>
</dbReference>